<dbReference type="PANTHER" id="PTHR11439">
    <property type="entry name" value="GAG-POL-RELATED RETROTRANSPOSON"/>
    <property type="match status" value="1"/>
</dbReference>
<dbReference type="OrthoDB" id="8049142at2759"/>
<reference evidence="2" key="1">
    <citation type="submission" date="2022-07" db="EMBL/GenBank/DDBJ databases">
        <authorList>
            <person name="Macas J."/>
            <person name="Novak P."/>
            <person name="Neumann P."/>
        </authorList>
    </citation>
    <scope>NUCLEOTIDE SEQUENCE</scope>
</reference>
<sequence length="241" mass="27635">MHQLPGFIHPQFPHHLCRLRKAIYGLKQAPRAWFHRFSSFLLSHGFVCNRSDNSLFIFRRNSSIIYLLLYVDDIIVTGNSPKLVTHFLSLLAKCFAMKDLGDLHFFLAYRRPGLRLDCFSLSTSISMHGLLLQASRERPEIIAYSDADWAACLDTGHSTSGYAIFLGPNLISWRSIKQPTLHVRSVLFELGFPVRDPTTLYCDNISASYLSVNPIHHARSKHINIDYHFVRERVAHGDLRV</sequence>
<evidence type="ECO:0000259" key="1">
    <source>
        <dbReference type="Pfam" id="PF07727"/>
    </source>
</evidence>
<dbReference type="CDD" id="cd09272">
    <property type="entry name" value="RNase_HI_RT_Ty1"/>
    <property type="match status" value="1"/>
</dbReference>
<dbReference type="Proteomes" id="UP001152484">
    <property type="component" value="Unassembled WGS sequence"/>
</dbReference>
<dbReference type="EMBL" id="CAMAPE010000058">
    <property type="protein sequence ID" value="CAH9112154.1"/>
    <property type="molecule type" value="Genomic_DNA"/>
</dbReference>
<feature type="domain" description="Reverse transcriptase Ty1/copia-type" evidence="1">
    <location>
        <begin position="1"/>
        <end position="108"/>
    </location>
</feature>
<proteinExistence type="predicted"/>
<protein>
    <recommendedName>
        <fullName evidence="1">Reverse transcriptase Ty1/copia-type domain-containing protein</fullName>
    </recommendedName>
</protein>
<evidence type="ECO:0000313" key="3">
    <source>
        <dbReference type="Proteomes" id="UP001152484"/>
    </source>
</evidence>
<dbReference type="SUPFAM" id="SSF56672">
    <property type="entry name" value="DNA/RNA polymerases"/>
    <property type="match status" value="1"/>
</dbReference>
<accession>A0A9P1EK86</accession>
<organism evidence="2 3">
    <name type="scientific">Cuscuta europaea</name>
    <name type="common">European dodder</name>
    <dbReference type="NCBI Taxonomy" id="41803"/>
    <lineage>
        <taxon>Eukaryota</taxon>
        <taxon>Viridiplantae</taxon>
        <taxon>Streptophyta</taxon>
        <taxon>Embryophyta</taxon>
        <taxon>Tracheophyta</taxon>
        <taxon>Spermatophyta</taxon>
        <taxon>Magnoliopsida</taxon>
        <taxon>eudicotyledons</taxon>
        <taxon>Gunneridae</taxon>
        <taxon>Pentapetalae</taxon>
        <taxon>asterids</taxon>
        <taxon>lamiids</taxon>
        <taxon>Solanales</taxon>
        <taxon>Convolvulaceae</taxon>
        <taxon>Cuscuteae</taxon>
        <taxon>Cuscuta</taxon>
        <taxon>Cuscuta subgen. Cuscuta</taxon>
    </lineage>
</organism>
<name>A0A9P1EK86_CUSEU</name>
<dbReference type="PANTHER" id="PTHR11439:SF463">
    <property type="entry name" value="REVERSE TRANSCRIPTASE TY1_COPIA-TYPE DOMAIN-CONTAINING PROTEIN"/>
    <property type="match status" value="1"/>
</dbReference>
<evidence type="ECO:0000313" key="2">
    <source>
        <dbReference type="EMBL" id="CAH9112154.1"/>
    </source>
</evidence>
<dbReference type="Pfam" id="PF07727">
    <property type="entry name" value="RVT_2"/>
    <property type="match status" value="1"/>
</dbReference>
<dbReference type="InterPro" id="IPR013103">
    <property type="entry name" value="RVT_2"/>
</dbReference>
<keyword evidence="3" id="KW-1185">Reference proteome</keyword>
<dbReference type="AlphaFoldDB" id="A0A9P1EK86"/>
<gene>
    <name evidence="2" type="ORF">CEURO_LOCUS19526</name>
</gene>
<comment type="caution">
    <text evidence="2">The sequence shown here is derived from an EMBL/GenBank/DDBJ whole genome shotgun (WGS) entry which is preliminary data.</text>
</comment>
<dbReference type="InterPro" id="IPR043502">
    <property type="entry name" value="DNA/RNA_pol_sf"/>
</dbReference>